<dbReference type="InterPro" id="IPR036890">
    <property type="entry name" value="HATPase_C_sf"/>
</dbReference>
<dbReference type="Gene3D" id="3.30.565.10">
    <property type="entry name" value="Histidine kinase-like ATPase, C-terminal domain"/>
    <property type="match status" value="1"/>
</dbReference>
<proteinExistence type="predicted"/>
<evidence type="ECO:0000256" key="4">
    <source>
        <dbReference type="ARBA" id="ARBA00022777"/>
    </source>
</evidence>
<dbReference type="PANTHER" id="PTHR42878">
    <property type="entry name" value="TWO-COMPONENT HISTIDINE KINASE"/>
    <property type="match status" value="1"/>
</dbReference>
<dbReference type="GO" id="GO:0000156">
    <property type="term" value="F:phosphorelay response regulator activity"/>
    <property type="evidence" value="ECO:0007669"/>
    <property type="project" value="TreeGrafter"/>
</dbReference>
<evidence type="ECO:0000256" key="2">
    <source>
        <dbReference type="ARBA" id="ARBA00012438"/>
    </source>
</evidence>
<dbReference type="Proteomes" id="UP000013280">
    <property type="component" value="Unassembled WGS sequence"/>
</dbReference>
<name>R0DMH9_RALPI</name>
<dbReference type="InterPro" id="IPR050351">
    <property type="entry name" value="BphY/WalK/GraS-like"/>
</dbReference>
<feature type="non-terminal residue" evidence="6">
    <location>
        <position position="1"/>
    </location>
</feature>
<dbReference type="SUPFAM" id="SSF55874">
    <property type="entry name" value="ATPase domain of HSP90 chaperone/DNA topoisomerase II/histidine kinase"/>
    <property type="match status" value="1"/>
</dbReference>
<protein>
    <recommendedName>
        <fullName evidence="2">histidine kinase</fullName>
        <ecNumber evidence="2">2.7.13.3</ecNumber>
    </recommendedName>
</protein>
<evidence type="ECO:0000256" key="3">
    <source>
        <dbReference type="ARBA" id="ARBA00022679"/>
    </source>
</evidence>
<dbReference type="GO" id="GO:0030295">
    <property type="term" value="F:protein kinase activator activity"/>
    <property type="evidence" value="ECO:0007669"/>
    <property type="project" value="TreeGrafter"/>
</dbReference>
<dbReference type="RefSeq" id="WP_004637155.1">
    <property type="nucleotide sequence ID" value="NZ_APMQ01000034.1"/>
</dbReference>
<evidence type="ECO:0000259" key="5">
    <source>
        <dbReference type="Pfam" id="PF02518"/>
    </source>
</evidence>
<dbReference type="AlphaFoldDB" id="R0DMH9"/>
<keyword evidence="3" id="KW-0808">Transferase</keyword>
<evidence type="ECO:0000313" key="6">
    <source>
        <dbReference type="EMBL" id="ENZ74788.1"/>
    </source>
</evidence>
<dbReference type="PATRIC" id="fig|1264675.3.peg.5176"/>
<gene>
    <name evidence="6" type="ORF">OR214_05250</name>
</gene>
<keyword evidence="4" id="KW-0418">Kinase</keyword>
<accession>R0DMH9</accession>
<dbReference type="EC" id="2.7.13.3" evidence="2"/>
<sequence length="64" mass="6655">GDPLFGVFQRLHRETEFEGVGAGLALCRAIAQRHGAEVSATAVPGAGCTVRVQWPVNPAAANEP</sequence>
<reference evidence="6 7" key="1">
    <citation type="journal article" date="2013" name="Genome Announc.">
        <title>Draft Genome Sequence for Ralstonia sp. Strain OR214, a Bacterium with Potential for Bioremediation.</title>
        <authorList>
            <person name="Utturkar S.M."/>
            <person name="Bollmann A."/>
            <person name="Brzoska R.M."/>
            <person name="Klingeman D.M."/>
            <person name="Epstein S.E."/>
            <person name="Palumbo A.V."/>
            <person name="Brown S.D."/>
        </authorList>
    </citation>
    <scope>NUCLEOTIDE SEQUENCE [LARGE SCALE GENOMIC DNA]</scope>
    <source>
        <strain evidence="6 7">OR214</strain>
    </source>
</reference>
<dbReference type="GO" id="GO:0004673">
    <property type="term" value="F:protein histidine kinase activity"/>
    <property type="evidence" value="ECO:0007669"/>
    <property type="project" value="UniProtKB-EC"/>
</dbReference>
<dbReference type="InterPro" id="IPR003594">
    <property type="entry name" value="HATPase_dom"/>
</dbReference>
<dbReference type="GO" id="GO:0007234">
    <property type="term" value="P:osmosensory signaling via phosphorelay pathway"/>
    <property type="evidence" value="ECO:0007669"/>
    <property type="project" value="TreeGrafter"/>
</dbReference>
<organism evidence="6 7">
    <name type="scientific">Ralstonia pickettii OR214</name>
    <dbReference type="NCBI Taxonomy" id="1264675"/>
    <lineage>
        <taxon>Bacteria</taxon>
        <taxon>Pseudomonadati</taxon>
        <taxon>Pseudomonadota</taxon>
        <taxon>Betaproteobacteria</taxon>
        <taxon>Burkholderiales</taxon>
        <taxon>Burkholderiaceae</taxon>
        <taxon>Ralstonia</taxon>
    </lineage>
</organism>
<evidence type="ECO:0000256" key="1">
    <source>
        <dbReference type="ARBA" id="ARBA00000085"/>
    </source>
</evidence>
<dbReference type="PANTHER" id="PTHR42878:SF15">
    <property type="entry name" value="BACTERIOPHYTOCHROME"/>
    <property type="match status" value="1"/>
</dbReference>
<feature type="domain" description="Histidine kinase/HSP90-like ATPase" evidence="5">
    <location>
        <begin position="4"/>
        <end position="57"/>
    </location>
</feature>
<dbReference type="EMBL" id="APMQ01000034">
    <property type="protein sequence ID" value="ENZ74788.1"/>
    <property type="molecule type" value="Genomic_DNA"/>
</dbReference>
<comment type="caution">
    <text evidence="6">The sequence shown here is derived from an EMBL/GenBank/DDBJ whole genome shotgun (WGS) entry which is preliminary data.</text>
</comment>
<dbReference type="Pfam" id="PF02518">
    <property type="entry name" value="HATPase_c"/>
    <property type="match status" value="1"/>
</dbReference>
<evidence type="ECO:0000313" key="7">
    <source>
        <dbReference type="Proteomes" id="UP000013280"/>
    </source>
</evidence>
<comment type="catalytic activity">
    <reaction evidence="1">
        <text>ATP + protein L-histidine = ADP + protein N-phospho-L-histidine.</text>
        <dbReference type="EC" id="2.7.13.3"/>
    </reaction>
</comment>